<evidence type="ECO:0000313" key="5">
    <source>
        <dbReference type="Proteomes" id="UP001167160"/>
    </source>
</evidence>
<dbReference type="InterPro" id="IPR043504">
    <property type="entry name" value="Peptidase_S1_PA_chymotrypsin"/>
</dbReference>
<keyword evidence="5" id="KW-1185">Reference proteome</keyword>
<reference evidence="4" key="1">
    <citation type="journal article" date="2023" name="Int. J. Syst. Evol. Microbiol.">
        <title>Streptomyces meridianus sp. nov. isolated from brackish water of the Tagus estuary in Alcochete, Portugal.</title>
        <authorList>
            <person name="Santos J.D.N."/>
            <person name="Klimek D."/>
            <person name="Calusinska M."/>
            <person name="Lobo Da Cunha A."/>
            <person name="Catita J."/>
            <person name="Goncalves H."/>
            <person name="Gonzalez I."/>
            <person name="Reyes F."/>
            <person name="Lage O.M."/>
        </authorList>
    </citation>
    <scope>NUCLEOTIDE SEQUENCE</scope>
    <source>
        <strain evidence="4">MTZ3.1</strain>
    </source>
</reference>
<dbReference type="InterPro" id="IPR013519">
    <property type="entry name" value="Int_alpha_beta-p"/>
</dbReference>
<dbReference type="SUPFAM" id="SSF69318">
    <property type="entry name" value="Integrin alpha N-terminal domain"/>
    <property type="match status" value="1"/>
</dbReference>
<evidence type="ECO:0000313" key="4">
    <source>
        <dbReference type="EMBL" id="MCM2579119.1"/>
    </source>
</evidence>
<feature type="chain" id="PRO_5047371413" evidence="2">
    <location>
        <begin position="32"/>
        <end position="729"/>
    </location>
</feature>
<dbReference type="InterPro" id="IPR001314">
    <property type="entry name" value="Peptidase_S1A"/>
</dbReference>
<dbReference type="PROSITE" id="PS50240">
    <property type="entry name" value="TRYPSIN_DOM"/>
    <property type="match status" value="1"/>
</dbReference>
<feature type="region of interest" description="Disordered" evidence="1">
    <location>
        <begin position="710"/>
        <end position="729"/>
    </location>
</feature>
<sequence length="729" mass="71868">MRHRRSIRFAALAVALAVGPTALLTAVPVAAVTGAPAADQTHAFTARLDIGDTTRGCTGVLVDTEWLLTAASCFADDPAQSLSVPAGRPKLKTTATIGRTDLTTTAGAVREVVELVPRDDRDAVLARLDRPVTEVAPVALADSAPATGEELAFAGYGRTRTEWAPLKLHTGTYTVDASDATAATVTGKDGVSACAGDTGGPVLRASTGGAQLVALTSRSYQGGCFGVDAAETRTGGAAARVDDLGGWIAETTGAAAMTDFNCDGLRDVAISDPDATVAGAAKAGRVQVVYGGGKGTAEITQNTPNLPGDSEAGDLFGKALATFDHNQDGCTDLAVGIPGEAIGAEANAGGAQIVYGAPDGIATGTAAVALYQGAGSGALASSVSEAGDQLGASLAAGTTAAGAPYLAVGAPGEDSAGGLTDAGGVFYLGSTGLSNVVLHQDRLDVPGVMEADDKFGSAIAGSPQHLAIASGGEAIGTKANAGGVALFTHARNADNLPTGITGLDQDQDTVEGGAETGDRFGGALAMVSYRSSASADGTESVLAVGTPGEDGTSAADAGRVDTFLLTGTGATQMTGIYQGSPGVPGAVEAGDNFGATLAAVDTAPDEVSTARNTLLAVGVPGEDTPEGADAGTVYTFGLTGAPGDSVATVHPGKFGIPGTLGANQKVGSALTATGADLYLGMPFGPSTYGSVHTVPWANVYDAATQTVTTHEPGRNGLPATGDTFGTAIR</sequence>
<accession>A0ABT0X9N8</accession>
<name>A0ABT0X9N8_9ACTN</name>
<protein>
    <submittedName>
        <fullName evidence="4">S1 family peptidase</fullName>
    </submittedName>
</protein>
<dbReference type="Proteomes" id="UP001167160">
    <property type="component" value="Unassembled WGS sequence"/>
</dbReference>
<dbReference type="SUPFAM" id="SSF50494">
    <property type="entry name" value="Trypsin-like serine proteases"/>
    <property type="match status" value="1"/>
</dbReference>
<dbReference type="SMART" id="SM00191">
    <property type="entry name" value="Int_alpha"/>
    <property type="match status" value="4"/>
</dbReference>
<feature type="signal peptide" evidence="2">
    <location>
        <begin position="1"/>
        <end position="31"/>
    </location>
</feature>
<dbReference type="PANTHER" id="PTHR24260">
    <property type="match status" value="1"/>
</dbReference>
<dbReference type="PRINTS" id="PR00722">
    <property type="entry name" value="CHYMOTRYPSIN"/>
</dbReference>
<gene>
    <name evidence="4" type="ORF">M1E25_17470</name>
</gene>
<dbReference type="Gene3D" id="2.40.10.10">
    <property type="entry name" value="Trypsin-like serine proteases"/>
    <property type="match status" value="1"/>
</dbReference>
<evidence type="ECO:0000256" key="1">
    <source>
        <dbReference type="SAM" id="MobiDB-lite"/>
    </source>
</evidence>
<evidence type="ECO:0000259" key="3">
    <source>
        <dbReference type="PROSITE" id="PS50240"/>
    </source>
</evidence>
<feature type="domain" description="Peptidase S1" evidence="3">
    <location>
        <begin position="31"/>
        <end position="253"/>
    </location>
</feature>
<comment type="caution">
    <text evidence="4">The sequence shown here is derived from an EMBL/GenBank/DDBJ whole genome shotgun (WGS) entry which is preliminary data.</text>
</comment>
<dbReference type="PANTHER" id="PTHR24260:SF136">
    <property type="entry name" value="GH08193P-RELATED"/>
    <property type="match status" value="1"/>
</dbReference>
<dbReference type="SMART" id="SM00020">
    <property type="entry name" value="Tryp_SPc"/>
    <property type="match status" value="1"/>
</dbReference>
<dbReference type="InterPro" id="IPR009003">
    <property type="entry name" value="Peptidase_S1_PA"/>
</dbReference>
<proteinExistence type="predicted"/>
<dbReference type="Pfam" id="PF00089">
    <property type="entry name" value="Trypsin"/>
    <property type="match status" value="1"/>
</dbReference>
<dbReference type="RefSeq" id="WP_251416567.1">
    <property type="nucleotide sequence ID" value="NZ_JAMQGM010000037.1"/>
</dbReference>
<dbReference type="InterPro" id="IPR001254">
    <property type="entry name" value="Trypsin_dom"/>
</dbReference>
<organism evidence="4 5">
    <name type="scientific">Streptomyces meridianus</name>
    <dbReference type="NCBI Taxonomy" id="2938945"/>
    <lineage>
        <taxon>Bacteria</taxon>
        <taxon>Bacillati</taxon>
        <taxon>Actinomycetota</taxon>
        <taxon>Actinomycetes</taxon>
        <taxon>Kitasatosporales</taxon>
        <taxon>Streptomycetaceae</taxon>
        <taxon>Streptomyces</taxon>
    </lineage>
</organism>
<dbReference type="EMBL" id="JAMQGM010000037">
    <property type="protein sequence ID" value="MCM2579119.1"/>
    <property type="molecule type" value="Genomic_DNA"/>
</dbReference>
<evidence type="ECO:0000256" key="2">
    <source>
        <dbReference type="SAM" id="SignalP"/>
    </source>
</evidence>
<dbReference type="InterPro" id="IPR051333">
    <property type="entry name" value="CLIP_Serine_Protease"/>
</dbReference>
<dbReference type="InterPro" id="IPR028994">
    <property type="entry name" value="Integrin_alpha_N"/>
</dbReference>
<keyword evidence="2" id="KW-0732">Signal</keyword>
<dbReference type="Gene3D" id="2.130.10.130">
    <property type="entry name" value="Integrin alpha, N-terminal"/>
    <property type="match status" value="2"/>
</dbReference>